<sequence length="100" mass="11155">MGTVNDAPSPAPRDDNYTVNLEQARVFARGLAEHIQTCSASIESAHSKAFRARADRAESRARAFESEASTLRAELYEMYRHIDAMTARFPELRTDPAVRG</sequence>
<gene>
    <name evidence="2" type="ORF">O4220_14740</name>
</gene>
<feature type="coiled-coil region" evidence="1">
    <location>
        <begin position="47"/>
        <end position="74"/>
    </location>
</feature>
<evidence type="ECO:0000313" key="3">
    <source>
        <dbReference type="Proteomes" id="UP001081071"/>
    </source>
</evidence>
<proteinExistence type="predicted"/>
<keyword evidence="1" id="KW-0175">Coiled coil</keyword>
<evidence type="ECO:0008006" key="4">
    <source>
        <dbReference type="Google" id="ProtNLM"/>
    </source>
</evidence>
<comment type="caution">
    <text evidence="2">The sequence shown here is derived from an EMBL/GenBank/DDBJ whole genome shotgun (WGS) entry which is preliminary data.</text>
</comment>
<keyword evidence="3" id="KW-1185">Reference proteome</keyword>
<accession>A0ABT4MFL1</accession>
<dbReference type="Proteomes" id="UP001081071">
    <property type="component" value="Unassembled WGS sequence"/>
</dbReference>
<dbReference type="EMBL" id="JAPWIJ010000005">
    <property type="protein sequence ID" value="MCZ4519774.1"/>
    <property type="molecule type" value="Genomic_DNA"/>
</dbReference>
<evidence type="ECO:0000256" key="1">
    <source>
        <dbReference type="SAM" id="Coils"/>
    </source>
</evidence>
<reference evidence="2" key="1">
    <citation type="submission" date="2022-12" db="EMBL/GenBank/DDBJ databases">
        <authorList>
            <person name="Krivoruchko A.V."/>
            <person name="Elkin A."/>
        </authorList>
    </citation>
    <scope>NUCLEOTIDE SEQUENCE</scope>
    <source>
        <strain evidence="2">IEGM 1391</strain>
    </source>
</reference>
<evidence type="ECO:0000313" key="2">
    <source>
        <dbReference type="EMBL" id="MCZ4519774.1"/>
    </source>
</evidence>
<dbReference type="RefSeq" id="WP_269605383.1">
    <property type="nucleotide sequence ID" value="NZ_JAPWIJ010000005.1"/>
</dbReference>
<protein>
    <recommendedName>
        <fullName evidence="4">ESX-1 secretion-associated protein</fullName>
    </recommendedName>
</protein>
<name>A0ABT4MFL1_9NOCA</name>
<organism evidence="2 3">
    <name type="scientific">Rhodococcus ruber</name>
    <dbReference type="NCBI Taxonomy" id="1830"/>
    <lineage>
        <taxon>Bacteria</taxon>
        <taxon>Bacillati</taxon>
        <taxon>Actinomycetota</taxon>
        <taxon>Actinomycetes</taxon>
        <taxon>Mycobacteriales</taxon>
        <taxon>Nocardiaceae</taxon>
        <taxon>Rhodococcus</taxon>
    </lineage>
</organism>